<proteinExistence type="predicted"/>
<reference evidence="1" key="1">
    <citation type="submission" date="2016-07" db="EMBL/GenBank/DDBJ databases">
        <authorList>
            <person name="Bretaudeau A."/>
        </authorList>
    </citation>
    <scope>NUCLEOTIDE SEQUENCE</scope>
    <source>
        <strain evidence="1">Rice</strain>
        <tissue evidence="1">Whole body</tissue>
    </source>
</reference>
<accession>A0A2H1VB63</accession>
<gene>
    <name evidence="1" type="ORF">SFRICE_035818</name>
</gene>
<name>A0A2H1VB63_SPOFR</name>
<evidence type="ECO:0000313" key="1">
    <source>
        <dbReference type="EMBL" id="SOQ38083.1"/>
    </source>
</evidence>
<protein>
    <submittedName>
        <fullName evidence="1">SFRICE_035818</fullName>
    </submittedName>
</protein>
<dbReference type="EMBL" id="ODYU01001613">
    <property type="protein sequence ID" value="SOQ38083.1"/>
    <property type="molecule type" value="Genomic_DNA"/>
</dbReference>
<sequence>MSGRPNKPKYKLNADLSCPMLREIDISNLLSVNFISIPARNDFVPKTKCKCGRAVLRHEWAGSTGVIPWPHRKPTVGGCAARAPLADWPLDFRGCTFGAVTWSFPGTTLPPAASVCIGPRLGNLVDY</sequence>
<organism evidence="1">
    <name type="scientific">Spodoptera frugiperda</name>
    <name type="common">Fall armyworm</name>
    <dbReference type="NCBI Taxonomy" id="7108"/>
    <lineage>
        <taxon>Eukaryota</taxon>
        <taxon>Metazoa</taxon>
        <taxon>Ecdysozoa</taxon>
        <taxon>Arthropoda</taxon>
        <taxon>Hexapoda</taxon>
        <taxon>Insecta</taxon>
        <taxon>Pterygota</taxon>
        <taxon>Neoptera</taxon>
        <taxon>Endopterygota</taxon>
        <taxon>Lepidoptera</taxon>
        <taxon>Glossata</taxon>
        <taxon>Ditrysia</taxon>
        <taxon>Noctuoidea</taxon>
        <taxon>Noctuidae</taxon>
        <taxon>Amphipyrinae</taxon>
        <taxon>Spodoptera</taxon>
    </lineage>
</organism>
<dbReference type="AlphaFoldDB" id="A0A2H1VB63"/>